<dbReference type="PROSITE" id="PS51184">
    <property type="entry name" value="JMJC"/>
    <property type="match status" value="1"/>
</dbReference>
<evidence type="ECO:0000313" key="3">
    <source>
        <dbReference type="Proteomes" id="UP001427805"/>
    </source>
</evidence>
<gene>
    <name evidence="2" type="ORF">TPR58_02120</name>
</gene>
<evidence type="ECO:0000313" key="2">
    <source>
        <dbReference type="EMBL" id="MEN3745947.1"/>
    </source>
</evidence>
<dbReference type="InterPro" id="IPR014710">
    <property type="entry name" value="RmlC-like_jellyroll"/>
</dbReference>
<comment type="caution">
    <text evidence="2">The sequence shown here is derived from an EMBL/GenBank/DDBJ whole genome shotgun (WGS) entry which is preliminary data.</text>
</comment>
<protein>
    <submittedName>
        <fullName evidence="2">Cupin-like domain-containing protein</fullName>
    </submittedName>
</protein>
<dbReference type="PANTHER" id="PTHR12461">
    <property type="entry name" value="HYPOXIA-INDUCIBLE FACTOR 1 ALPHA INHIBITOR-RELATED"/>
    <property type="match status" value="1"/>
</dbReference>
<dbReference type="EMBL" id="JBDIZK010000001">
    <property type="protein sequence ID" value="MEN3745947.1"/>
    <property type="molecule type" value="Genomic_DNA"/>
</dbReference>
<dbReference type="PANTHER" id="PTHR12461:SF105">
    <property type="entry name" value="HYPOXIA-INDUCIBLE FACTOR 1-ALPHA INHIBITOR"/>
    <property type="match status" value="1"/>
</dbReference>
<proteinExistence type="predicted"/>
<dbReference type="SMART" id="SM00558">
    <property type="entry name" value="JmjC"/>
    <property type="match status" value="1"/>
</dbReference>
<sequence length="336" mass="37546">MNYAPLPEIERIDRLTFEKEVRPAARPIVLRNLASDWPSVHAACHSTERGIDYLKQFSDMRAVAAILGEPEIAGRFFYTPDLKGLNFVRGQTPLPPFLDRLLRDRDSPRPYAMAIQSVPLPDILPGFMAENPISLMSSDVVPRIWLGNAIRVATHYDLMENIGVVVMGRRKFTLFPPDQIANLYMGPLELTPAGTPISLVDPDAPDLERFPRFVNAARVAQSAILGPGDAIYIPFHWWHAVESLEPVNAFVNYWWNPAPVEMGNPYDALLHALVTIGSLSSDQREVYRLLFDHFVFRRNGDPAAHLPDDAKGVLGPPDATTAARMRATLLDSFTRG</sequence>
<dbReference type="SUPFAM" id="SSF51197">
    <property type="entry name" value="Clavaminate synthase-like"/>
    <property type="match status" value="1"/>
</dbReference>
<dbReference type="InterPro" id="IPR041667">
    <property type="entry name" value="Cupin_8"/>
</dbReference>
<organism evidence="2 3">
    <name type="scientific">Sphingomonas rustica</name>
    <dbReference type="NCBI Taxonomy" id="3103142"/>
    <lineage>
        <taxon>Bacteria</taxon>
        <taxon>Pseudomonadati</taxon>
        <taxon>Pseudomonadota</taxon>
        <taxon>Alphaproteobacteria</taxon>
        <taxon>Sphingomonadales</taxon>
        <taxon>Sphingomonadaceae</taxon>
        <taxon>Sphingomonas</taxon>
    </lineage>
</organism>
<keyword evidence="3" id="KW-1185">Reference proteome</keyword>
<reference evidence="2 3" key="1">
    <citation type="submission" date="2024-05" db="EMBL/GenBank/DDBJ databases">
        <title>Sphingomonas sp. HF-S3 16S ribosomal RNA gene Genome sequencing and assembly.</title>
        <authorList>
            <person name="Lee H."/>
        </authorList>
    </citation>
    <scope>NUCLEOTIDE SEQUENCE [LARGE SCALE GENOMIC DNA]</scope>
    <source>
        <strain evidence="2 3">HF-S3</strain>
    </source>
</reference>
<dbReference type="Proteomes" id="UP001427805">
    <property type="component" value="Unassembled WGS sequence"/>
</dbReference>
<feature type="domain" description="JmjC" evidence="1">
    <location>
        <begin position="107"/>
        <end position="271"/>
    </location>
</feature>
<dbReference type="Pfam" id="PF13621">
    <property type="entry name" value="Cupin_8"/>
    <property type="match status" value="1"/>
</dbReference>
<dbReference type="InterPro" id="IPR003347">
    <property type="entry name" value="JmjC_dom"/>
</dbReference>
<name>A0ABV0B6C8_9SPHN</name>
<evidence type="ECO:0000259" key="1">
    <source>
        <dbReference type="PROSITE" id="PS51184"/>
    </source>
</evidence>
<dbReference type="RefSeq" id="WP_346244945.1">
    <property type="nucleotide sequence ID" value="NZ_JBDIZK010000001.1"/>
</dbReference>
<dbReference type="Gene3D" id="2.60.120.10">
    <property type="entry name" value="Jelly Rolls"/>
    <property type="match status" value="1"/>
</dbReference>
<accession>A0ABV0B6C8</accession>